<organism evidence="1 2">
    <name type="scientific">Rosa chinensis</name>
    <name type="common">China rose</name>
    <dbReference type="NCBI Taxonomy" id="74649"/>
    <lineage>
        <taxon>Eukaryota</taxon>
        <taxon>Viridiplantae</taxon>
        <taxon>Streptophyta</taxon>
        <taxon>Embryophyta</taxon>
        <taxon>Tracheophyta</taxon>
        <taxon>Spermatophyta</taxon>
        <taxon>Magnoliopsida</taxon>
        <taxon>eudicotyledons</taxon>
        <taxon>Gunneridae</taxon>
        <taxon>Pentapetalae</taxon>
        <taxon>rosids</taxon>
        <taxon>fabids</taxon>
        <taxon>Rosales</taxon>
        <taxon>Rosaceae</taxon>
        <taxon>Rosoideae</taxon>
        <taxon>Rosoideae incertae sedis</taxon>
        <taxon>Rosa</taxon>
    </lineage>
</organism>
<dbReference type="EMBL" id="PDCK01000042">
    <property type="protein sequence ID" value="PRQ40907.1"/>
    <property type="molecule type" value="Genomic_DNA"/>
</dbReference>
<reference evidence="1 2" key="1">
    <citation type="journal article" date="2018" name="Nat. Genet.">
        <title>The Rosa genome provides new insights in the design of modern roses.</title>
        <authorList>
            <person name="Bendahmane M."/>
        </authorList>
    </citation>
    <scope>NUCLEOTIDE SEQUENCE [LARGE SCALE GENOMIC DNA]</scope>
    <source>
        <strain evidence="2">cv. Old Blush</strain>
    </source>
</reference>
<gene>
    <name evidence="1" type="ORF">RchiOBHm_Chr4g0441181</name>
</gene>
<protein>
    <submittedName>
        <fullName evidence="1">Uncharacterized protein</fullName>
    </submittedName>
</protein>
<proteinExistence type="predicted"/>
<evidence type="ECO:0000313" key="1">
    <source>
        <dbReference type="EMBL" id="PRQ40907.1"/>
    </source>
</evidence>
<comment type="caution">
    <text evidence="1">The sequence shown here is derived from an EMBL/GenBank/DDBJ whole genome shotgun (WGS) entry which is preliminary data.</text>
</comment>
<accession>A0A2P6R383</accession>
<name>A0A2P6R383_ROSCH</name>
<keyword evidence="2" id="KW-1185">Reference proteome</keyword>
<evidence type="ECO:0000313" key="2">
    <source>
        <dbReference type="Proteomes" id="UP000238479"/>
    </source>
</evidence>
<dbReference type="AlphaFoldDB" id="A0A2P6R383"/>
<dbReference type="Proteomes" id="UP000238479">
    <property type="component" value="Chromosome 4"/>
</dbReference>
<sequence>MLQLGVINKLIELGLEAANCANEVINYSICSVEFSIILFGIAKLQIGSAGGPMFCMYNGFSYLYFLLP</sequence>
<dbReference type="Gramene" id="PRQ40907">
    <property type="protein sequence ID" value="PRQ40907"/>
    <property type="gene ID" value="RchiOBHm_Chr4g0441181"/>
</dbReference>